<feature type="compositionally biased region" description="Low complexity" evidence="1">
    <location>
        <begin position="177"/>
        <end position="193"/>
    </location>
</feature>
<dbReference type="PANTHER" id="PTHR21261">
    <property type="entry name" value="BEAT PROTEIN"/>
    <property type="match status" value="1"/>
</dbReference>
<name>A0A482X1Y4_LAOST</name>
<proteinExistence type="predicted"/>
<dbReference type="PANTHER" id="PTHR21261:SF15">
    <property type="entry name" value="BEATEN PATH IIIA, ISOFORM D-RELATED"/>
    <property type="match status" value="1"/>
</dbReference>
<evidence type="ECO:0000313" key="3">
    <source>
        <dbReference type="EMBL" id="RZF39859.1"/>
    </source>
</evidence>
<dbReference type="Gene3D" id="2.60.40.10">
    <property type="entry name" value="Immunoglobulins"/>
    <property type="match status" value="1"/>
</dbReference>
<evidence type="ECO:0000259" key="2">
    <source>
        <dbReference type="PROSITE" id="PS50835"/>
    </source>
</evidence>
<dbReference type="PROSITE" id="PS50835">
    <property type="entry name" value="IG_LIKE"/>
    <property type="match status" value="1"/>
</dbReference>
<reference evidence="3 4" key="1">
    <citation type="journal article" date="2017" name="Gigascience">
        <title>Genome sequence of the small brown planthopper, Laodelphax striatellus.</title>
        <authorList>
            <person name="Zhu J."/>
            <person name="Jiang F."/>
            <person name="Wang X."/>
            <person name="Yang P."/>
            <person name="Bao Y."/>
            <person name="Zhao W."/>
            <person name="Wang W."/>
            <person name="Lu H."/>
            <person name="Wang Q."/>
            <person name="Cui N."/>
            <person name="Li J."/>
            <person name="Chen X."/>
            <person name="Luo L."/>
            <person name="Yu J."/>
            <person name="Kang L."/>
            <person name="Cui F."/>
        </authorList>
    </citation>
    <scope>NUCLEOTIDE SEQUENCE [LARGE SCALE GENOMIC DNA]</scope>
    <source>
        <strain evidence="3">Lst14</strain>
    </source>
</reference>
<dbReference type="SUPFAM" id="SSF48726">
    <property type="entry name" value="Immunoglobulin"/>
    <property type="match status" value="1"/>
</dbReference>
<gene>
    <name evidence="3" type="ORF">LSTR_LSTR000507</name>
</gene>
<dbReference type="STRING" id="195883.A0A482X1Y4"/>
<organism evidence="3 4">
    <name type="scientific">Laodelphax striatellus</name>
    <name type="common">Small brown planthopper</name>
    <name type="synonym">Delphax striatella</name>
    <dbReference type="NCBI Taxonomy" id="195883"/>
    <lineage>
        <taxon>Eukaryota</taxon>
        <taxon>Metazoa</taxon>
        <taxon>Ecdysozoa</taxon>
        <taxon>Arthropoda</taxon>
        <taxon>Hexapoda</taxon>
        <taxon>Insecta</taxon>
        <taxon>Pterygota</taxon>
        <taxon>Neoptera</taxon>
        <taxon>Paraneoptera</taxon>
        <taxon>Hemiptera</taxon>
        <taxon>Auchenorrhyncha</taxon>
        <taxon>Fulgoroidea</taxon>
        <taxon>Delphacidae</taxon>
        <taxon>Criomorphinae</taxon>
        <taxon>Laodelphax</taxon>
    </lineage>
</organism>
<sequence>MTYNKCSEELKQCATLQQYRSGKNSVALKDLTYNSSGLYKCEVSTDAPDFKYDTMNGSLTVYAYPTRSPSVTGLSSLYLPGDIVLANCSAGPSHPPPQITWFVNGIKAYGSQLLPYPLVEESEQVYSKVLGLRVELSESDFETRDATVSLRCTVQVGDLEATHVDNTVRRRRQTLRSSSVESSSQRFSNNDSSMKTASQGFAVWCILINTFSQMLLLRLHHQQS</sequence>
<dbReference type="OrthoDB" id="10015491at2759"/>
<keyword evidence="4" id="KW-1185">Reference proteome</keyword>
<evidence type="ECO:0000256" key="1">
    <source>
        <dbReference type="SAM" id="MobiDB-lite"/>
    </source>
</evidence>
<protein>
    <recommendedName>
        <fullName evidence="2">Ig-like domain-containing protein</fullName>
    </recommendedName>
</protein>
<evidence type="ECO:0000313" key="4">
    <source>
        <dbReference type="Proteomes" id="UP000291343"/>
    </source>
</evidence>
<feature type="domain" description="Ig-like" evidence="2">
    <location>
        <begin position="69"/>
        <end position="169"/>
    </location>
</feature>
<accession>A0A482X1Y4</accession>
<dbReference type="InterPro" id="IPR036179">
    <property type="entry name" value="Ig-like_dom_sf"/>
</dbReference>
<dbReference type="EMBL" id="QKKF02019547">
    <property type="protein sequence ID" value="RZF39859.1"/>
    <property type="molecule type" value="Genomic_DNA"/>
</dbReference>
<dbReference type="AlphaFoldDB" id="A0A482X1Y4"/>
<dbReference type="InParanoid" id="A0A482X1Y4"/>
<comment type="caution">
    <text evidence="3">The sequence shown here is derived from an EMBL/GenBank/DDBJ whole genome shotgun (WGS) entry which is preliminary data.</text>
</comment>
<dbReference type="Proteomes" id="UP000291343">
    <property type="component" value="Unassembled WGS sequence"/>
</dbReference>
<dbReference type="InterPro" id="IPR007110">
    <property type="entry name" value="Ig-like_dom"/>
</dbReference>
<dbReference type="InterPro" id="IPR013783">
    <property type="entry name" value="Ig-like_fold"/>
</dbReference>
<feature type="region of interest" description="Disordered" evidence="1">
    <location>
        <begin position="170"/>
        <end position="193"/>
    </location>
</feature>